<proteinExistence type="predicted"/>
<organism evidence="2">
    <name type="scientific">hydrothermal vent metagenome</name>
    <dbReference type="NCBI Taxonomy" id="652676"/>
    <lineage>
        <taxon>unclassified sequences</taxon>
        <taxon>metagenomes</taxon>
        <taxon>ecological metagenomes</taxon>
    </lineage>
</organism>
<dbReference type="EMBL" id="UOEQ01000381">
    <property type="protein sequence ID" value="VAW21886.1"/>
    <property type="molecule type" value="Genomic_DNA"/>
</dbReference>
<feature type="transmembrane region" description="Helical" evidence="1">
    <location>
        <begin position="20"/>
        <end position="42"/>
    </location>
</feature>
<keyword evidence="1" id="KW-0472">Membrane</keyword>
<sequence>MGAILVTFSPKTTLTRVGANIFSMIFIAIYLFVSTFVVLPFLKAFEQRKFWYGRQKY</sequence>
<evidence type="ECO:0000313" key="2">
    <source>
        <dbReference type="EMBL" id="VAW21886.1"/>
    </source>
</evidence>
<gene>
    <name evidence="2" type="ORF">MNBD_ALPHA11-727</name>
</gene>
<evidence type="ECO:0000256" key="1">
    <source>
        <dbReference type="SAM" id="Phobius"/>
    </source>
</evidence>
<accession>A0A3B0UQF9</accession>
<keyword evidence="1" id="KW-1133">Transmembrane helix</keyword>
<protein>
    <submittedName>
        <fullName evidence="2">Uncharacterized protein</fullName>
    </submittedName>
</protein>
<dbReference type="AlphaFoldDB" id="A0A3B0UQF9"/>
<reference evidence="2" key="1">
    <citation type="submission" date="2018-06" db="EMBL/GenBank/DDBJ databases">
        <authorList>
            <person name="Zhirakovskaya E."/>
        </authorList>
    </citation>
    <scope>NUCLEOTIDE SEQUENCE</scope>
</reference>
<keyword evidence="1" id="KW-0812">Transmembrane</keyword>
<name>A0A3B0UQF9_9ZZZZ</name>